<proteinExistence type="predicted"/>
<organism evidence="1 2">
    <name type="scientific">Methylocaldum szegediense</name>
    <dbReference type="NCBI Taxonomy" id="73780"/>
    <lineage>
        <taxon>Bacteria</taxon>
        <taxon>Pseudomonadati</taxon>
        <taxon>Pseudomonadota</taxon>
        <taxon>Gammaproteobacteria</taxon>
        <taxon>Methylococcales</taxon>
        <taxon>Methylococcaceae</taxon>
        <taxon>Methylocaldum</taxon>
    </lineage>
</organism>
<evidence type="ECO:0000313" key="1">
    <source>
        <dbReference type="EMBL" id="CAI8948321.1"/>
    </source>
</evidence>
<gene>
    <name evidence="1" type="ORF">MSZNOR_4390</name>
</gene>
<sequence>MRWTSFLVSGKDVCYLETGHPIVRQEELERGESLLKAVSISKSLSS</sequence>
<reference evidence="1 2" key="1">
    <citation type="submission" date="2023-03" db="EMBL/GenBank/DDBJ databases">
        <authorList>
            <person name="Pearce D."/>
        </authorList>
    </citation>
    <scope>NUCLEOTIDE SEQUENCE [LARGE SCALE GENOMIC DNA]</scope>
    <source>
        <strain evidence="1">Msz</strain>
    </source>
</reference>
<dbReference type="Proteomes" id="UP001162030">
    <property type="component" value="Chromosome"/>
</dbReference>
<evidence type="ECO:0000313" key="2">
    <source>
        <dbReference type="Proteomes" id="UP001162030"/>
    </source>
</evidence>
<keyword evidence="2" id="KW-1185">Reference proteome</keyword>
<accession>A0ABM9I7W7</accession>
<name>A0ABM9I7W7_9GAMM</name>
<dbReference type="EMBL" id="OX458333">
    <property type="protein sequence ID" value="CAI8948321.1"/>
    <property type="molecule type" value="Genomic_DNA"/>
</dbReference>
<protein>
    <submittedName>
        <fullName evidence="1">Uncharacterized protein</fullName>
    </submittedName>
</protein>